<sequence>MLIGKSNFKKRCQLVKTWLMCHGVGIQFILRTAGYIIIILTLVYLYDYSGINGGHFIYNEF</sequence>
<keyword evidence="1" id="KW-0472">Membrane</keyword>
<feature type="transmembrane region" description="Helical" evidence="1">
    <location>
        <begin position="21"/>
        <end position="46"/>
    </location>
</feature>
<dbReference type="Proteomes" id="UP001596190">
    <property type="component" value="Unassembled WGS sequence"/>
</dbReference>
<evidence type="ECO:0000313" key="3">
    <source>
        <dbReference type="Proteomes" id="UP001596190"/>
    </source>
</evidence>
<organism evidence="2 3">
    <name type="scientific">Secundilactobacillus hailunensis</name>
    <dbReference type="NCBI Taxonomy" id="2559923"/>
    <lineage>
        <taxon>Bacteria</taxon>
        <taxon>Bacillati</taxon>
        <taxon>Bacillota</taxon>
        <taxon>Bacilli</taxon>
        <taxon>Lactobacillales</taxon>
        <taxon>Lactobacillaceae</taxon>
        <taxon>Secundilactobacillus</taxon>
    </lineage>
</organism>
<reference evidence="3" key="1">
    <citation type="journal article" date="2019" name="Int. J. Syst. Evol. Microbiol.">
        <title>The Global Catalogue of Microorganisms (GCM) 10K type strain sequencing project: providing services to taxonomists for standard genome sequencing and annotation.</title>
        <authorList>
            <consortium name="The Broad Institute Genomics Platform"/>
            <consortium name="The Broad Institute Genome Sequencing Center for Infectious Disease"/>
            <person name="Wu L."/>
            <person name="Ma J."/>
        </authorList>
    </citation>
    <scope>NUCLEOTIDE SEQUENCE [LARGE SCALE GENOMIC DNA]</scope>
    <source>
        <strain evidence="3">CCM 8950</strain>
    </source>
</reference>
<dbReference type="RefSeq" id="WP_137629761.1">
    <property type="nucleotide sequence ID" value="NZ_BJDO01000001.1"/>
</dbReference>
<protein>
    <submittedName>
        <fullName evidence="2">Teichoic acid D-Ala incorporation-associated protein DltX</fullName>
    </submittedName>
</protein>
<evidence type="ECO:0000313" key="2">
    <source>
        <dbReference type="EMBL" id="MFC6254512.1"/>
    </source>
</evidence>
<dbReference type="InterPro" id="IPR021008">
    <property type="entry name" value="DltX"/>
</dbReference>
<proteinExistence type="predicted"/>
<comment type="caution">
    <text evidence="2">The sequence shown here is derived from an EMBL/GenBank/DDBJ whole genome shotgun (WGS) entry which is preliminary data.</text>
</comment>
<evidence type="ECO:0000256" key="1">
    <source>
        <dbReference type="SAM" id="Phobius"/>
    </source>
</evidence>
<accession>A0ABW1TA04</accession>
<keyword evidence="3" id="KW-1185">Reference proteome</keyword>
<keyword evidence="1" id="KW-0812">Transmembrane</keyword>
<keyword evidence="1" id="KW-1133">Transmembrane helix</keyword>
<name>A0ABW1TA04_9LACO</name>
<gene>
    <name evidence="2" type="ORF">ACFP1H_07925</name>
</gene>
<dbReference type="Pfam" id="PF12459">
    <property type="entry name" value="DltX"/>
    <property type="match status" value="1"/>
</dbReference>
<dbReference type="EMBL" id="JBHSSA010000054">
    <property type="protein sequence ID" value="MFC6254512.1"/>
    <property type="molecule type" value="Genomic_DNA"/>
</dbReference>